<evidence type="ECO:0000259" key="5">
    <source>
        <dbReference type="Pfam" id="PF00961"/>
    </source>
</evidence>
<dbReference type="EMBL" id="KP712783">
    <property type="protein sequence ID" value="AKL82755.1"/>
    <property type="molecule type" value="Genomic_DNA"/>
</dbReference>
<dbReference type="FunFam" id="3.10.28.10:FF:000021">
    <property type="entry name" value="Intron-encoded DNA endonuclease ai2a"/>
    <property type="match status" value="1"/>
</dbReference>
<dbReference type="EMBL" id="KP712805">
    <property type="protein sequence ID" value="AKL83100.1"/>
    <property type="molecule type" value="Genomic_DNA"/>
</dbReference>
<gene>
    <name evidence="7" type="primary">orf316</name>
</gene>
<dbReference type="VEuPathDB" id="FungiDB:Q0065"/>
<sequence length="316" mass="37183">QTVATIIMLMMYNDMHFSKCWKLLKKWITNIMSTLFKALFVKMFMSYNNQQDKMMNNTMLKKDNIKRSSETTRKMLNNSMNKKFNQWLAGLIDGDGYFGIVSKKYVSLEITVALEDEMALKEIQNKFGGSIKLRSGVKAIRYRLTNKTGMIKLINAVNGNIRNTKRLVQFNKVCILLGIDFIYPIKLTKDNSWFVGFFDADGTINYSFKNNHPQLTISVTNKYLQDVQEYKNILGGNIYFDKSQNGYYKWSIQSKDMVLNFINDYIKMNPSRTTKMNKLYLSKEFYNLKELKAYNKSSDSMQYKAWLNFENKWKNK</sequence>
<name>A0A0H3WH92_YEASX</name>
<dbReference type="EMBL" id="KP712790">
    <property type="protein sequence ID" value="AKL82862.1"/>
    <property type="molecule type" value="Genomic_DNA"/>
</dbReference>
<geneLocation type="mitochondrion" evidence="7"/>
<keyword evidence="3" id="KW-0378">Hydrolase</keyword>
<evidence type="ECO:0000256" key="1">
    <source>
        <dbReference type="ARBA" id="ARBA00004173"/>
    </source>
</evidence>
<organism evidence="7">
    <name type="scientific">Saccharomyces cerevisiae</name>
    <name type="common">Baker's yeast</name>
    <dbReference type="NCBI Taxonomy" id="4932"/>
    <lineage>
        <taxon>Eukaryota</taxon>
        <taxon>Fungi</taxon>
        <taxon>Dikarya</taxon>
        <taxon>Ascomycota</taxon>
        <taxon>Saccharomycotina</taxon>
        <taxon>Saccharomycetes</taxon>
        <taxon>Saccharomycetales</taxon>
        <taxon>Saccharomycetaceae</taxon>
        <taxon>Saccharomyces</taxon>
    </lineage>
</organism>
<evidence type="ECO:0000256" key="2">
    <source>
        <dbReference type="ARBA" id="ARBA00009332"/>
    </source>
</evidence>
<dbReference type="GO" id="GO:0016787">
    <property type="term" value="F:hydrolase activity"/>
    <property type="evidence" value="ECO:0007669"/>
    <property type="project" value="UniProtKB-KW"/>
</dbReference>
<proteinExistence type="inferred from homology"/>
<dbReference type="GO" id="GO:0004519">
    <property type="term" value="F:endonuclease activity"/>
    <property type="evidence" value="ECO:0007669"/>
    <property type="project" value="InterPro"/>
</dbReference>
<feature type="non-terminal residue" evidence="7">
    <location>
        <position position="1"/>
    </location>
</feature>
<evidence type="ECO:0000313" key="7">
    <source>
        <dbReference type="EMBL" id="AKL82862.1"/>
    </source>
</evidence>
<evidence type="ECO:0000313" key="8">
    <source>
        <dbReference type="EMBL" id="AKL83100.1"/>
    </source>
</evidence>
<dbReference type="InterPro" id="IPR027434">
    <property type="entry name" value="Homing_endonucl"/>
</dbReference>
<dbReference type="SUPFAM" id="SSF55608">
    <property type="entry name" value="Homing endonucleases"/>
    <property type="match status" value="2"/>
</dbReference>
<dbReference type="GO" id="GO:0005739">
    <property type="term" value="C:mitochondrion"/>
    <property type="evidence" value="ECO:0007669"/>
    <property type="project" value="UniProtKB-SubCell"/>
</dbReference>
<dbReference type="FunFam" id="3.10.28.10:FF:000025">
    <property type="entry name" value="Probable intron-encoded endonuclease aI8"/>
    <property type="match status" value="1"/>
</dbReference>
<accession>A0A0H3WH92</accession>
<comment type="subcellular location">
    <subcellularLocation>
        <location evidence="1">Mitochondrion</location>
    </subcellularLocation>
</comment>
<feature type="domain" description="Homing endonuclease LAGLIDADG" evidence="5">
    <location>
        <begin position="88"/>
        <end position="175"/>
    </location>
</feature>
<dbReference type="Gene3D" id="3.10.28.10">
    <property type="entry name" value="Homing endonucleases"/>
    <property type="match status" value="2"/>
</dbReference>
<dbReference type="InterPro" id="IPR004860">
    <property type="entry name" value="LAGLIDADG_dom"/>
</dbReference>
<dbReference type="AlphaFoldDB" id="A0A0H3WH92"/>
<dbReference type="PANTHER" id="PTHR37520:SF1">
    <property type="entry name" value="INTRON-ENCODED DNA ENDONUCLEASE AI2A-RELATED"/>
    <property type="match status" value="1"/>
</dbReference>
<reference evidence="7" key="1">
    <citation type="journal article" date="2015" name="G3 (Bethesda)">
        <title>A Dynamic Mobile DNA Family in the Yeast Mitochondrial Genome.</title>
        <authorList>
            <person name="Wu B."/>
            <person name="Hao W."/>
        </authorList>
    </citation>
    <scope>NUCLEOTIDE SEQUENCE</scope>
    <source>
        <strain evidence="7">BC187</strain>
        <strain evidence="6">UWOPS83-787.3</strain>
        <strain evidence="8">UWOPS87-2421</strain>
    </source>
</reference>
<dbReference type="PANTHER" id="PTHR37520">
    <property type="entry name" value="INTRON-ENCODED DNA ENDONUCLEASE AI2A-RELATED"/>
    <property type="match status" value="1"/>
</dbReference>
<protein>
    <recommendedName>
        <fullName evidence="5">Homing endonuclease LAGLIDADG domain-containing protein</fullName>
    </recommendedName>
</protein>
<comment type="similarity">
    <text evidence="2">In the C-terminal section; belongs to the LAGLIDADG endonuclease family.</text>
</comment>
<evidence type="ECO:0000256" key="3">
    <source>
        <dbReference type="ARBA" id="ARBA00022801"/>
    </source>
</evidence>
<keyword evidence="4 7" id="KW-0496">Mitochondrion</keyword>
<evidence type="ECO:0000313" key="6">
    <source>
        <dbReference type="EMBL" id="AKL82755.1"/>
    </source>
</evidence>
<dbReference type="Pfam" id="PF00961">
    <property type="entry name" value="LAGLIDADG_1"/>
    <property type="match status" value="2"/>
</dbReference>
<evidence type="ECO:0000256" key="4">
    <source>
        <dbReference type="ARBA" id="ARBA00023128"/>
    </source>
</evidence>
<feature type="domain" description="Homing endonuclease LAGLIDADG" evidence="5">
    <location>
        <begin position="195"/>
        <end position="285"/>
    </location>
</feature>